<proteinExistence type="predicted"/>
<name>A0ABT2PWN3_9MOLU</name>
<sequence>MAEYQGDLYHITVRLLDDTLVYDSTLIEVDYQFASYTNTNQTSVVISQDNAVSIYNDAWISIHSFTLDGDFSCAIKSDYYGPYVIETPKHYYVLKDSILKMTLDKHPDITYLGAQLYLDWTREDFMYYFLENNQVKRIVIAL</sequence>
<keyword evidence="2" id="KW-1185">Reference proteome</keyword>
<gene>
    <name evidence="1" type="ORF">N7603_06860</name>
</gene>
<dbReference type="RefSeq" id="WP_262096678.1">
    <property type="nucleotide sequence ID" value="NZ_JAOEGN010000013.1"/>
</dbReference>
<protein>
    <submittedName>
        <fullName evidence="1">Uncharacterized protein</fullName>
    </submittedName>
</protein>
<evidence type="ECO:0000313" key="1">
    <source>
        <dbReference type="EMBL" id="MCU0105373.1"/>
    </source>
</evidence>
<comment type="caution">
    <text evidence="1">The sequence shown here is derived from an EMBL/GenBank/DDBJ whole genome shotgun (WGS) entry which is preliminary data.</text>
</comment>
<organism evidence="1 2">
    <name type="scientific">Paracholeplasma vituli</name>
    <dbReference type="NCBI Taxonomy" id="69473"/>
    <lineage>
        <taxon>Bacteria</taxon>
        <taxon>Bacillati</taxon>
        <taxon>Mycoplasmatota</taxon>
        <taxon>Mollicutes</taxon>
        <taxon>Acholeplasmatales</taxon>
        <taxon>Acholeplasmataceae</taxon>
        <taxon>Paracholeplasma</taxon>
    </lineage>
</organism>
<reference evidence="2" key="1">
    <citation type="submission" date="2023-07" db="EMBL/GenBank/DDBJ databases">
        <title>Novel Mycoplasma species identified in domestic and wild animals.</title>
        <authorList>
            <person name="Volokhov D.V."/>
            <person name="Furtak V.A."/>
            <person name="Zagorodnyaya T.A."/>
        </authorList>
    </citation>
    <scope>NUCLEOTIDE SEQUENCE [LARGE SCALE GENOMIC DNA]</scope>
    <source>
        <strain evidence="2">92-19</strain>
    </source>
</reference>
<dbReference type="Proteomes" id="UP001209076">
    <property type="component" value="Unassembled WGS sequence"/>
</dbReference>
<accession>A0ABT2PWN3</accession>
<evidence type="ECO:0000313" key="2">
    <source>
        <dbReference type="Proteomes" id="UP001209076"/>
    </source>
</evidence>
<dbReference type="EMBL" id="JAOEGN010000013">
    <property type="protein sequence ID" value="MCU0105373.1"/>
    <property type="molecule type" value="Genomic_DNA"/>
</dbReference>